<evidence type="ECO:0000313" key="9">
    <source>
        <dbReference type="EMBL" id="KAK1412620.1"/>
    </source>
</evidence>
<keyword evidence="10" id="KW-1185">Reference proteome</keyword>
<feature type="compositionally biased region" description="Basic and acidic residues" evidence="6">
    <location>
        <begin position="338"/>
        <end position="361"/>
    </location>
</feature>
<evidence type="ECO:0000259" key="7">
    <source>
        <dbReference type="PROSITE" id="PS50179"/>
    </source>
</evidence>
<dbReference type="SUPFAM" id="SSF48464">
    <property type="entry name" value="ENTH/VHS domain"/>
    <property type="match status" value="1"/>
</dbReference>
<dbReference type="GO" id="GO:0005737">
    <property type="term" value="C:cytoplasm"/>
    <property type="evidence" value="ECO:0007669"/>
    <property type="project" value="UniProtKB-ARBA"/>
</dbReference>
<dbReference type="Gene3D" id="1.25.40.90">
    <property type="match status" value="1"/>
</dbReference>
<dbReference type="SMART" id="SM00288">
    <property type="entry name" value="VHS"/>
    <property type="match status" value="1"/>
</dbReference>
<dbReference type="PANTHER" id="PTHR46646">
    <property type="entry name" value="TOM1-LIKE PROTEIN 1"/>
    <property type="match status" value="1"/>
</dbReference>
<dbReference type="PROSITE" id="PS50179">
    <property type="entry name" value="VHS"/>
    <property type="match status" value="1"/>
</dbReference>
<dbReference type="GO" id="GO:0043130">
    <property type="term" value="F:ubiquitin binding"/>
    <property type="evidence" value="ECO:0007669"/>
    <property type="project" value="InterPro"/>
</dbReference>
<gene>
    <name evidence="9" type="ORF">QVD17_34013</name>
</gene>
<feature type="domain" description="GAT" evidence="8">
    <location>
        <begin position="228"/>
        <end position="315"/>
    </location>
</feature>
<evidence type="ECO:0000259" key="8">
    <source>
        <dbReference type="PROSITE" id="PS50909"/>
    </source>
</evidence>
<comment type="subcellular location">
    <subcellularLocation>
        <location evidence="1">Membrane</location>
        <topology evidence="1">Peripheral membrane protein</topology>
    </subcellularLocation>
</comment>
<feature type="domain" description="VHS" evidence="7">
    <location>
        <begin position="50"/>
        <end position="178"/>
    </location>
</feature>
<feature type="region of interest" description="Disordered" evidence="6">
    <location>
        <begin position="317"/>
        <end position="361"/>
    </location>
</feature>
<dbReference type="InterPro" id="IPR002014">
    <property type="entry name" value="VHS_dom"/>
</dbReference>
<dbReference type="PANTHER" id="PTHR46646:SF5">
    <property type="entry name" value="TOM1-LIKE PROTEIN 2"/>
    <property type="match status" value="1"/>
</dbReference>
<accession>A0AAD8NE81</accession>
<proteinExistence type="inferred from homology"/>
<dbReference type="SUPFAM" id="SSF89009">
    <property type="entry name" value="GAT-like domain"/>
    <property type="match status" value="1"/>
</dbReference>
<keyword evidence="3" id="KW-0813">Transport</keyword>
<dbReference type="GO" id="GO:0043328">
    <property type="term" value="P:protein transport to vacuole involved in ubiquitin-dependent protein catabolic process via the multivesicular body sorting pathway"/>
    <property type="evidence" value="ECO:0007669"/>
    <property type="project" value="InterPro"/>
</dbReference>
<evidence type="ECO:0000256" key="3">
    <source>
        <dbReference type="ARBA" id="ARBA00022448"/>
    </source>
</evidence>
<dbReference type="Pfam" id="PF03127">
    <property type="entry name" value="GAT"/>
    <property type="match status" value="1"/>
</dbReference>
<dbReference type="Gene3D" id="1.20.58.160">
    <property type="match status" value="1"/>
</dbReference>
<evidence type="ECO:0000256" key="1">
    <source>
        <dbReference type="ARBA" id="ARBA00004170"/>
    </source>
</evidence>
<dbReference type="Proteomes" id="UP001229421">
    <property type="component" value="Unassembled WGS sequence"/>
</dbReference>
<dbReference type="InterPro" id="IPR008942">
    <property type="entry name" value="ENTH_VHS"/>
</dbReference>
<keyword evidence="4" id="KW-0653">Protein transport</keyword>
<dbReference type="GO" id="GO:0035091">
    <property type="term" value="F:phosphatidylinositol binding"/>
    <property type="evidence" value="ECO:0007669"/>
    <property type="project" value="InterPro"/>
</dbReference>
<dbReference type="Pfam" id="PF00790">
    <property type="entry name" value="VHS"/>
    <property type="match status" value="1"/>
</dbReference>
<dbReference type="EMBL" id="JAUHHV010000009">
    <property type="protein sequence ID" value="KAK1412620.1"/>
    <property type="molecule type" value="Genomic_DNA"/>
</dbReference>
<dbReference type="InterPro" id="IPR038425">
    <property type="entry name" value="GAT_sf"/>
</dbReference>
<dbReference type="GO" id="GO:0016020">
    <property type="term" value="C:membrane"/>
    <property type="evidence" value="ECO:0007669"/>
    <property type="project" value="UniProtKB-SubCell"/>
</dbReference>
<comment type="similarity">
    <text evidence="2">Belongs to the TOM1 family.</text>
</comment>
<evidence type="ECO:0000313" key="10">
    <source>
        <dbReference type="Proteomes" id="UP001229421"/>
    </source>
</evidence>
<evidence type="ECO:0008006" key="11">
    <source>
        <dbReference type="Google" id="ProtNLM"/>
    </source>
</evidence>
<sequence length="361" mass="40254">MDKLDKFKLASSSFGERLMTNGVQMSRIVTTKMKEILQSPTPESKFVDEATLETLDQPNWGLNLRICAMINSEQFNGTEIVKAIKKKISSNKSVVSQRLSLDLLETCTSNCDKVFSEVASEKVVDDMVAMINDVKTDHRNRMKAVQLIRAWGESDELMYLPVFRQTYMNLKTNGIPTGSPAANPSPGHQSLESLVYQEPMPAPDRYPLPDIDLMTLENDTTLYTYGGQSVEQKKELLLVGRNSLELLTSILDSGMEPIPINDELTVSMLEKCKESLPVVQRIAETTTDDDALLFEALNLHDELEQVISRCSEIKGKVGPDLSETDMTKPAETALTSEVKVKEESQTSAAHKDDTNEQVEKV</sequence>
<evidence type="ECO:0000256" key="2">
    <source>
        <dbReference type="ARBA" id="ARBA00007708"/>
    </source>
</evidence>
<dbReference type="AlphaFoldDB" id="A0AAD8NE81"/>
<dbReference type="InterPro" id="IPR004152">
    <property type="entry name" value="GAT_dom"/>
</dbReference>
<keyword evidence="5" id="KW-0472">Membrane</keyword>
<dbReference type="PROSITE" id="PS50909">
    <property type="entry name" value="GAT"/>
    <property type="match status" value="1"/>
</dbReference>
<evidence type="ECO:0000256" key="5">
    <source>
        <dbReference type="ARBA" id="ARBA00023136"/>
    </source>
</evidence>
<protein>
    <recommendedName>
        <fullName evidence="11">TOM1-like protein 2</fullName>
    </recommendedName>
</protein>
<evidence type="ECO:0000256" key="4">
    <source>
        <dbReference type="ARBA" id="ARBA00022927"/>
    </source>
</evidence>
<reference evidence="9" key="1">
    <citation type="journal article" date="2023" name="bioRxiv">
        <title>Improved chromosome-level genome assembly for marigold (Tagetes erecta).</title>
        <authorList>
            <person name="Jiang F."/>
            <person name="Yuan L."/>
            <person name="Wang S."/>
            <person name="Wang H."/>
            <person name="Xu D."/>
            <person name="Wang A."/>
            <person name="Fan W."/>
        </authorList>
    </citation>
    <scope>NUCLEOTIDE SEQUENCE</scope>
    <source>
        <strain evidence="9">WSJ</strain>
        <tissue evidence="9">Leaf</tissue>
    </source>
</reference>
<comment type="caution">
    <text evidence="9">The sequence shown here is derived from an EMBL/GenBank/DDBJ whole genome shotgun (WGS) entry which is preliminary data.</text>
</comment>
<organism evidence="9 10">
    <name type="scientific">Tagetes erecta</name>
    <name type="common">African marigold</name>
    <dbReference type="NCBI Taxonomy" id="13708"/>
    <lineage>
        <taxon>Eukaryota</taxon>
        <taxon>Viridiplantae</taxon>
        <taxon>Streptophyta</taxon>
        <taxon>Embryophyta</taxon>
        <taxon>Tracheophyta</taxon>
        <taxon>Spermatophyta</taxon>
        <taxon>Magnoliopsida</taxon>
        <taxon>eudicotyledons</taxon>
        <taxon>Gunneridae</taxon>
        <taxon>Pentapetalae</taxon>
        <taxon>asterids</taxon>
        <taxon>campanulids</taxon>
        <taxon>Asterales</taxon>
        <taxon>Asteraceae</taxon>
        <taxon>Asteroideae</taxon>
        <taxon>Heliantheae alliance</taxon>
        <taxon>Tageteae</taxon>
        <taxon>Tagetes</taxon>
    </lineage>
</organism>
<dbReference type="CDD" id="cd03561">
    <property type="entry name" value="VHS"/>
    <property type="match status" value="1"/>
</dbReference>
<name>A0AAD8NE81_TARER</name>
<dbReference type="InterPro" id="IPR044836">
    <property type="entry name" value="TOL_plant"/>
</dbReference>
<evidence type="ECO:0000256" key="6">
    <source>
        <dbReference type="SAM" id="MobiDB-lite"/>
    </source>
</evidence>